<dbReference type="EMBL" id="KN417440">
    <property type="protein sequence ID" value="KHG21054.1"/>
    <property type="molecule type" value="Genomic_DNA"/>
</dbReference>
<gene>
    <name evidence="1" type="ORF">F383_27216</name>
</gene>
<organism evidence="1 2">
    <name type="scientific">Gossypium arboreum</name>
    <name type="common">Tree cotton</name>
    <name type="synonym">Gossypium nanking</name>
    <dbReference type="NCBI Taxonomy" id="29729"/>
    <lineage>
        <taxon>Eukaryota</taxon>
        <taxon>Viridiplantae</taxon>
        <taxon>Streptophyta</taxon>
        <taxon>Embryophyta</taxon>
        <taxon>Tracheophyta</taxon>
        <taxon>Spermatophyta</taxon>
        <taxon>Magnoliopsida</taxon>
        <taxon>eudicotyledons</taxon>
        <taxon>Gunneridae</taxon>
        <taxon>Pentapetalae</taxon>
        <taxon>rosids</taxon>
        <taxon>malvids</taxon>
        <taxon>Malvales</taxon>
        <taxon>Malvaceae</taxon>
        <taxon>Malvoideae</taxon>
        <taxon>Gossypium</taxon>
    </lineage>
</organism>
<evidence type="ECO:0000313" key="2">
    <source>
        <dbReference type="Proteomes" id="UP000032142"/>
    </source>
</evidence>
<proteinExistence type="predicted"/>
<sequence>MMVGLCAENIKYRGLFRIVQRDGFMVTL</sequence>
<name>A0A0B0PA29_GOSAR</name>
<accession>A0A0B0PA29</accession>
<dbReference type="AlphaFoldDB" id="A0A0B0PA29"/>
<keyword evidence="2" id="KW-1185">Reference proteome</keyword>
<protein>
    <submittedName>
        <fullName evidence="1">Uncharacterized protein</fullName>
    </submittedName>
</protein>
<dbReference type="Proteomes" id="UP000032142">
    <property type="component" value="Unassembled WGS sequence"/>
</dbReference>
<reference evidence="2" key="1">
    <citation type="submission" date="2014-09" db="EMBL/GenBank/DDBJ databases">
        <authorList>
            <person name="Mudge J."/>
            <person name="Ramaraj T."/>
            <person name="Lindquist I.E."/>
            <person name="Bharti A.K."/>
            <person name="Sundararajan A."/>
            <person name="Cameron C.T."/>
            <person name="Woodward J.E."/>
            <person name="May G.D."/>
            <person name="Brubaker C."/>
            <person name="Broadhvest J."/>
            <person name="Wilkins T.A."/>
        </authorList>
    </citation>
    <scope>NUCLEOTIDE SEQUENCE</scope>
    <source>
        <strain evidence="2">cv. AKA8401</strain>
    </source>
</reference>
<evidence type="ECO:0000313" key="1">
    <source>
        <dbReference type="EMBL" id="KHG21054.1"/>
    </source>
</evidence>